<evidence type="ECO:0008006" key="3">
    <source>
        <dbReference type="Google" id="ProtNLM"/>
    </source>
</evidence>
<evidence type="ECO:0000313" key="2">
    <source>
        <dbReference type="Proteomes" id="UP000509458"/>
    </source>
</evidence>
<dbReference type="AlphaFoldDB" id="A0A6T9XXQ1"/>
<gene>
    <name evidence="1" type="ORF">ALFOR1_20081</name>
</gene>
<protein>
    <recommendedName>
        <fullName evidence="3">Transglutaminase-like superfamily protein</fullName>
    </recommendedName>
</protein>
<accession>A0A6T9XXQ1</accession>
<sequence length="347" mass="39111">MVNSVKCSAQTVIRNALKRYVFVSQFHAFSTFKPASMLMLFSSFCLVTAAHGEQLKYSKVNTDTGVNFSYEWLDNDNTRQSISFELSKSAMKEAPSQQANYKPKIAQRYIVVALTKEARKIDPKVARVKITPKRESIDIQVTGSDEAQVEEILNNLKAIQQQEYDRYLQDHYFTRFTTLFNQKAIKPDHVRYVAESVKPLIAASQAFYEKVASESDSRAYFSLILSWLQSIPYDTLEDRVASNGSGYAPPVSVIMQNLGDCDSKAVLASSMVRAFLPSTKMIMVFLPNHALLGIALTPMVDDRTIEYEGDTYVLYDPTGPALIPFGQVSEDTERHIVTGRYQVEVVE</sequence>
<dbReference type="Proteomes" id="UP000509458">
    <property type="component" value="Chromosome"/>
</dbReference>
<reference evidence="1 2" key="1">
    <citation type="submission" date="2020-06" db="EMBL/GenBank/DDBJ databases">
        <authorList>
            <person name="Duchaud E."/>
        </authorList>
    </citation>
    <scope>NUCLEOTIDE SEQUENCE [LARGE SCALE GENOMIC DNA]</scope>
    <source>
        <strain evidence="1">Alteromonas fortis</strain>
    </source>
</reference>
<evidence type="ECO:0000313" key="1">
    <source>
        <dbReference type="EMBL" id="CAB9492649.1"/>
    </source>
</evidence>
<name>A0A6T9XXQ1_ALTMA</name>
<proteinExistence type="predicted"/>
<organism evidence="1 2">
    <name type="scientific">Alteromonas macleodii</name>
    <name type="common">Pseudoalteromonas macleodii</name>
    <dbReference type="NCBI Taxonomy" id="28108"/>
    <lineage>
        <taxon>Bacteria</taxon>
        <taxon>Pseudomonadati</taxon>
        <taxon>Pseudomonadota</taxon>
        <taxon>Gammaproteobacteria</taxon>
        <taxon>Alteromonadales</taxon>
        <taxon>Alteromonadaceae</taxon>
        <taxon>Alteromonas/Salinimonas group</taxon>
        <taxon>Alteromonas</taxon>
    </lineage>
</organism>
<dbReference type="EMBL" id="LR812090">
    <property type="protein sequence ID" value="CAB9492649.1"/>
    <property type="molecule type" value="Genomic_DNA"/>
</dbReference>